<organism evidence="5 6">
    <name type="scientific">Rossellomorea marisflavi</name>
    <dbReference type="NCBI Taxonomy" id="189381"/>
    <lineage>
        <taxon>Bacteria</taxon>
        <taxon>Bacillati</taxon>
        <taxon>Bacillota</taxon>
        <taxon>Bacilli</taxon>
        <taxon>Bacillales</taxon>
        <taxon>Bacillaceae</taxon>
        <taxon>Rossellomorea</taxon>
    </lineage>
</organism>
<name>A0A163MCJ3_9BACI</name>
<keyword evidence="2" id="KW-0808">Transferase</keyword>
<dbReference type="RefSeq" id="WP_063190577.1">
    <property type="nucleotide sequence ID" value="NZ_JBLGCT010000002.1"/>
</dbReference>
<dbReference type="EMBL" id="LQQY01000004">
    <property type="protein sequence ID" value="KZE52527.1"/>
    <property type="molecule type" value="Genomic_DNA"/>
</dbReference>
<evidence type="ECO:0000256" key="4">
    <source>
        <dbReference type="SAM" id="Phobius"/>
    </source>
</evidence>
<dbReference type="SUPFAM" id="SSF51161">
    <property type="entry name" value="Trimeric LpxA-like enzymes"/>
    <property type="match status" value="1"/>
</dbReference>
<keyword evidence="4" id="KW-1133">Transmembrane helix</keyword>
<evidence type="ECO:0000256" key="2">
    <source>
        <dbReference type="ARBA" id="ARBA00022679"/>
    </source>
</evidence>
<gene>
    <name evidence="5" type="ORF">AV649_12355</name>
</gene>
<dbReference type="InterPro" id="IPR011004">
    <property type="entry name" value="Trimer_LpxA-like_sf"/>
</dbReference>
<reference evidence="6" key="1">
    <citation type="submission" date="2016-01" db="EMBL/GenBank/DDBJ databases">
        <title>Whole genome sequencing of Bhargavaea cecembensis T14.</title>
        <authorList>
            <person name="Hong K.W."/>
        </authorList>
    </citation>
    <scope>NUCLEOTIDE SEQUENCE [LARGE SCALE GENOMIC DNA]</scope>
    <source>
        <strain evidence="6">M19</strain>
    </source>
</reference>
<accession>A0A163MCJ3</accession>
<dbReference type="CDD" id="cd03354">
    <property type="entry name" value="LbH_SAT"/>
    <property type="match status" value="1"/>
</dbReference>
<comment type="caution">
    <text evidence="5">The sequence shown here is derived from an EMBL/GenBank/DDBJ whole genome shotgun (WGS) entry which is preliminary data.</text>
</comment>
<dbReference type="PANTHER" id="PTHR42811">
    <property type="entry name" value="SERINE ACETYLTRANSFERASE"/>
    <property type="match status" value="1"/>
</dbReference>
<dbReference type="Gene3D" id="2.160.10.10">
    <property type="entry name" value="Hexapeptide repeat proteins"/>
    <property type="match status" value="1"/>
</dbReference>
<proteinExistence type="inferred from homology"/>
<keyword evidence="4" id="KW-0472">Membrane</keyword>
<dbReference type="Proteomes" id="UP000076510">
    <property type="component" value="Unassembled WGS sequence"/>
</dbReference>
<sequence length="189" mass="20217">MKKAKDVDRMFHLIKSDYRAYGLSPKGLIISFFNASTFWLVMMYRIGHALHVKRVPLIPRILRSAGIIFYGAEISYGAEIGPGLRIAHSVGVVIGTKVKAGANLEVFQNVTIGGRDQERNGQIKPIIGDNVTIFTGAVVAGPVIIGDNVSVGANSVVTKDIQPDVIVAGAPARPVGKVEVAHSLRSMSV</sequence>
<evidence type="ECO:0000313" key="6">
    <source>
        <dbReference type="Proteomes" id="UP000076510"/>
    </source>
</evidence>
<dbReference type="AlphaFoldDB" id="A0A163MCJ3"/>
<dbReference type="GO" id="GO:0016746">
    <property type="term" value="F:acyltransferase activity"/>
    <property type="evidence" value="ECO:0007669"/>
    <property type="project" value="UniProtKB-KW"/>
</dbReference>
<dbReference type="Pfam" id="PF00132">
    <property type="entry name" value="Hexapep"/>
    <property type="match status" value="1"/>
</dbReference>
<feature type="transmembrane region" description="Helical" evidence="4">
    <location>
        <begin position="27"/>
        <end position="44"/>
    </location>
</feature>
<comment type="similarity">
    <text evidence="1">Belongs to the transferase hexapeptide repeat family.</text>
</comment>
<dbReference type="InterPro" id="IPR001451">
    <property type="entry name" value="Hexapep"/>
</dbReference>
<protein>
    <recommendedName>
        <fullName evidence="7">Serine acetyltransferase</fullName>
    </recommendedName>
</protein>
<keyword evidence="3" id="KW-0012">Acyltransferase</keyword>
<keyword evidence="4" id="KW-0812">Transmembrane</keyword>
<evidence type="ECO:0000313" key="5">
    <source>
        <dbReference type="EMBL" id="KZE52527.1"/>
    </source>
</evidence>
<evidence type="ECO:0008006" key="7">
    <source>
        <dbReference type="Google" id="ProtNLM"/>
    </source>
</evidence>
<evidence type="ECO:0000256" key="3">
    <source>
        <dbReference type="ARBA" id="ARBA00023315"/>
    </source>
</evidence>
<evidence type="ECO:0000256" key="1">
    <source>
        <dbReference type="ARBA" id="ARBA00007274"/>
    </source>
</evidence>
<dbReference type="InterPro" id="IPR045304">
    <property type="entry name" value="LbH_SAT"/>
</dbReference>
<dbReference type="OrthoDB" id="9814490at2"/>